<evidence type="ECO:0000256" key="2">
    <source>
        <dbReference type="ARBA" id="ARBA00005894"/>
    </source>
</evidence>
<dbReference type="Pfam" id="PF24861">
    <property type="entry name" value="SUS_N"/>
    <property type="match status" value="1"/>
</dbReference>
<dbReference type="InParanoid" id="A0A059CUK4"/>
<evidence type="ECO:0000259" key="8">
    <source>
        <dbReference type="Pfam" id="PF00534"/>
    </source>
</evidence>
<dbReference type="InterPro" id="IPR012820">
    <property type="entry name" value="Sucrose_synthase_pln/cyn"/>
</dbReference>
<dbReference type="STRING" id="71139.A0A059CUK4"/>
<reference evidence="12" key="1">
    <citation type="submission" date="2013-07" db="EMBL/GenBank/DDBJ databases">
        <title>The genome of Eucalyptus grandis.</title>
        <authorList>
            <person name="Schmutz J."/>
            <person name="Hayes R."/>
            <person name="Myburg A."/>
            <person name="Tuskan G."/>
            <person name="Grattapaglia D."/>
            <person name="Rokhsar D.S."/>
        </authorList>
    </citation>
    <scope>NUCLEOTIDE SEQUENCE</scope>
    <source>
        <tissue evidence="12">Leaf extractions</tissue>
    </source>
</reference>
<comment type="similarity">
    <text evidence="2 7">Belongs to the glycosyltransferase 1 family. Plant sucrose synthase subfamily.</text>
</comment>
<evidence type="ECO:0000256" key="6">
    <source>
        <dbReference type="ARBA" id="ARBA00049030"/>
    </source>
</evidence>
<dbReference type="FunFam" id="3.40.50.2000:FF:000006">
    <property type="entry name" value="Sucrose synthase"/>
    <property type="match status" value="1"/>
</dbReference>
<dbReference type="Pfam" id="PF00534">
    <property type="entry name" value="Glycos_transf_1"/>
    <property type="match status" value="1"/>
</dbReference>
<keyword evidence="4 7" id="KW-0328">Glycosyltransferase</keyword>
<feature type="non-terminal residue" evidence="12">
    <location>
        <position position="791"/>
    </location>
</feature>
<dbReference type="FunFam" id="1.20.120.1230:FF:000001">
    <property type="entry name" value="Sucrose synthase"/>
    <property type="match status" value="1"/>
</dbReference>
<dbReference type="EC" id="2.4.1.13" evidence="3 7"/>
<dbReference type="InterPro" id="IPR001296">
    <property type="entry name" value="Glyco_trans_1"/>
</dbReference>
<dbReference type="Pfam" id="PF00862">
    <property type="entry name" value="GT-B_Sucrose_synth"/>
    <property type="match status" value="1"/>
</dbReference>
<evidence type="ECO:0000256" key="3">
    <source>
        <dbReference type="ARBA" id="ARBA00012540"/>
    </source>
</evidence>
<organism evidence="12">
    <name type="scientific">Eucalyptus grandis</name>
    <name type="common">Flooded gum</name>
    <dbReference type="NCBI Taxonomy" id="71139"/>
    <lineage>
        <taxon>Eukaryota</taxon>
        <taxon>Viridiplantae</taxon>
        <taxon>Streptophyta</taxon>
        <taxon>Embryophyta</taxon>
        <taxon>Tracheophyta</taxon>
        <taxon>Spermatophyta</taxon>
        <taxon>Magnoliopsida</taxon>
        <taxon>eudicotyledons</taxon>
        <taxon>Gunneridae</taxon>
        <taxon>Pentapetalae</taxon>
        <taxon>rosids</taxon>
        <taxon>malvids</taxon>
        <taxon>Myrtales</taxon>
        <taxon>Myrtaceae</taxon>
        <taxon>Myrtoideae</taxon>
        <taxon>Eucalypteae</taxon>
        <taxon>Eucalyptus</taxon>
    </lineage>
</organism>
<comment type="function">
    <text evidence="1 7">Sucrose-cleaving enzyme that provides UDP-glucose and fructose for various metabolic pathways.</text>
</comment>
<dbReference type="Gene3D" id="3.10.450.330">
    <property type="match status" value="1"/>
</dbReference>
<dbReference type="Gene3D" id="3.40.50.2000">
    <property type="entry name" value="Glycogen Phosphorylase B"/>
    <property type="match status" value="2"/>
</dbReference>
<dbReference type="InterPro" id="IPR056736">
    <property type="entry name" value="SUS_EPBD"/>
</dbReference>
<gene>
    <name evidence="12" type="ORF">EUGRSUZ_C03207</name>
</gene>
<comment type="catalytic activity">
    <reaction evidence="6 7">
        <text>an NDP-alpha-D-glucose + D-fructose = a ribonucleoside 5'-diphosphate + sucrose + H(+)</text>
        <dbReference type="Rhea" id="RHEA:16241"/>
        <dbReference type="ChEBI" id="CHEBI:15378"/>
        <dbReference type="ChEBI" id="CHEBI:17992"/>
        <dbReference type="ChEBI" id="CHEBI:37721"/>
        <dbReference type="ChEBI" id="CHEBI:57930"/>
        <dbReference type="ChEBI" id="CHEBI:76533"/>
        <dbReference type="EC" id="2.4.1.13"/>
    </reaction>
</comment>
<feature type="domain" description="Sucrose synthase N-terminal" evidence="10">
    <location>
        <begin position="9"/>
        <end position="119"/>
    </location>
</feature>
<dbReference type="PANTHER" id="PTHR45839:SF7">
    <property type="entry name" value="SUCROSE SYNTHASE 1"/>
    <property type="match status" value="1"/>
</dbReference>
<dbReference type="SMR" id="A0A059CUK4"/>
<evidence type="ECO:0000259" key="9">
    <source>
        <dbReference type="Pfam" id="PF00862"/>
    </source>
</evidence>
<evidence type="ECO:0000256" key="5">
    <source>
        <dbReference type="ARBA" id="ARBA00022679"/>
    </source>
</evidence>
<dbReference type="eggNOG" id="KOG0853">
    <property type="taxonomic scope" value="Eukaryota"/>
</dbReference>
<dbReference type="PANTHER" id="PTHR45839">
    <property type="match status" value="1"/>
</dbReference>
<evidence type="ECO:0000256" key="1">
    <source>
        <dbReference type="ARBA" id="ARBA00002595"/>
    </source>
</evidence>
<dbReference type="GO" id="GO:0016157">
    <property type="term" value="F:sucrose synthase activity"/>
    <property type="evidence" value="ECO:0000318"/>
    <property type="project" value="GO_Central"/>
</dbReference>
<feature type="domain" description="Glycosyl transferase family 1" evidence="8">
    <location>
        <begin position="566"/>
        <end position="728"/>
    </location>
</feature>
<evidence type="ECO:0000259" key="10">
    <source>
        <dbReference type="Pfam" id="PF24861"/>
    </source>
</evidence>
<feature type="domain" description="Sucrose synthase EPBD" evidence="11">
    <location>
        <begin position="155"/>
        <end position="242"/>
    </location>
</feature>
<protein>
    <recommendedName>
        <fullName evidence="3 7">Sucrose synthase</fullName>
        <ecNumber evidence="3 7">2.4.1.13</ecNumber>
    </recommendedName>
</protein>
<evidence type="ECO:0000259" key="11">
    <source>
        <dbReference type="Pfam" id="PF24862"/>
    </source>
</evidence>
<sequence>MAGRVLNQSRSPHELLDETLSAHRDDLVAFLSRLEAKGKGILQRRQIFAEFAAVPEESRAKLHDGAFGELLKSIQEAIVSPPWVALAVRLGPGVWEHIRVNVTALALQKLKVAQYLRFKKELADGSLSGNFLHELDFEPLSCSFPSPNLSNSIGNGCEFVRRHLSAKLFHDKESSHPLLEFLQAHYYKRKNMMVNAAIQNVFSLQDALKKAVDYLTPLNPETPYSRFKQELQEMGLEQGWGDTARRVLDMIQDLLDLLMFPNPGALEKFLERIPMVFDVVIVSPHGYFDQDNVLGYLDTGGQVVYILDRVRALETEMLRCIKQQGLDITPRILIITQLLPDAVGATYGHDLEKVSGTEHSYIFRIPFKDEKGIVHKWISCFEVWPYLKKFTEYVAEELNAKLQRNPDLIIGNSSDGNIVASLLAQELGVTQCTTARALENRNYPVFDISWNEFDEKYHSACQFTADLIAMNHANFIIASTSQEIAGSEDTVGQYESYMSFTLPGLYQVIHGINVFDPKFNVVPPGADTSIYFPYTDQKWLLKAFHPEIEELLFSNVENEEHLCVLRDKNKPIIFTMASLDPVKNLTGLVEWYGKNPKLRERANLVVVGGDRRKDSKDLEEQAEMKKMYGLIENYKLNGQFRWISSQMDRVRKGELYRYICDRKGVFVQPAIYDAFGMTVVEAMTCGLPTFATCNGATADIIMHGKSGYHIDPYHGEQVAELLVDFFEKCKTDQSHWDKISEGAMQRIEEKYTWKIYSERLLNLTAVYGFWKYVSKSDQLSSRSYAQMFYAA</sequence>
<dbReference type="FunFam" id="3.10.450.330:FF:000001">
    <property type="entry name" value="Sucrose synthase"/>
    <property type="match status" value="1"/>
</dbReference>
<proteinExistence type="inferred from homology"/>
<name>A0A059CUK4_EUCGR</name>
<evidence type="ECO:0000256" key="4">
    <source>
        <dbReference type="ARBA" id="ARBA00022676"/>
    </source>
</evidence>
<dbReference type="InterPro" id="IPR056735">
    <property type="entry name" value="SUS_N"/>
</dbReference>
<dbReference type="Gramene" id="KCW81856">
    <property type="protein sequence ID" value="KCW81856"/>
    <property type="gene ID" value="EUGRSUZ_C03207"/>
</dbReference>
<accession>A0A059CUK4</accession>
<dbReference type="GO" id="GO:0005985">
    <property type="term" value="P:sucrose metabolic process"/>
    <property type="evidence" value="ECO:0007669"/>
    <property type="project" value="InterPro"/>
</dbReference>
<dbReference type="Gene3D" id="1.20.120.1230">
    <property type="match status" value="1"/>
</dbReference>
<keyword evidence="5 7" id="KW-0808">Transferase</keyword>
<dbReference type="SUPFAM" id="SSF53756">
    <property type="entry name" value="UDP-Glycosyltransferase/glycogen phosphorylase"/>
    <property type="match status" value="1"/>
</dbReference>
<dbReference type="Pfam" id="PF24862">
    <property type="entry name" value="SUS_EPBD"/>
    <property type="match status" value="1"/>
</dbReference>
<feature type="domain" description="Sucrose synthase first GT-B" evidence="9">
    <location>
        <begin position="265"/>
        <end position="553"/>
    </location>
</feature>
<dbReference type="InterPro" id="IPR000368">
    <property type="entry name" value="Sucrose_synth_GT-B1"/>
</dbReference>
<evidence type="ECO:0000313" key="12">
    <source>
        <dbReference type="EMBL" id="KCW81856.1"/>
    </source>
</evidence>
<dbReference type="EMBL" id="KK198755">
    <property type="protein sequence ID" value="KCW81856.1"/>
    <property type="molecule type" value="Genomic_DNA"/>
</dbReference>
<dbReference type="AlphaFoldDB" id="A0A059CUK4"/>
<dbReference type="NCBIfam" id="TIGR02470">
    <property type="entry name" value="sucr_synth"/>
    <property type="match status" value="1"/>
</dbReference>
<evidence type="ECO:0000256" key="7">
    <source>
        <dbReference type="RuleBase" id="RU280817"/>
    </source>
</evidence>